<gene>
    <name evidence="10" type="ORF">FPAR1323_LOCUS4509</name>
</gene>
<evidence type="ECO:0000313" key="10">
    <source>
        <dbReference type="EMBL" id="CAD9399066.1"/>
    </source>
</evidence>
<dbReference type="PROSITE" id="PS00107">
    <property type="entry name" value="PROTEIN_KINASE_ATP"/>
    <property type="match status" value="1"/>
</dbReference>
<dbReference type="InterPro" id="IPR000961">
    <property type="entry name" value="AGC-kinase_C"/>
</dbReference>
<evidence type="ECO:0000256" key="4">
    <source>
        <dbReference type="ARBA" id="ARBA00022777"/>
    </source>
</evidence>
<evidence type="ECO:0000256" key="2">
    <source>
        <dbReference type="ARBA" id="ARBA00022679"/>
    </source>
</evidence>
<evidence type="ECO:0000256" key="7">
    <source>
        <dbReference type="RuleBase" id="RU000304"/>
    </source>
</evidence>
<reference evidence="10" key="1">
    <citation type="submission" date="2021-01" db="EMBL/GenBank/DDBJ databases">
        <authorList>
            <person name="Corre E."/>
            <person name="Pelletier E."/>
            <person name="Niang G."/>
            <person name="Scheremetjew M."/>
            <person name="Finn R."/>
            <person name="Kale V."/>
            <person name="Holt S."/>
            <person name="Cochrane G."/>
            <person name="Meng A."/>
            <person name="Brown T."/>
            <person name="Cohen L."/>
        </authorList>
    </citation>
    <scope>NUCLEOTIDE SEQUENCE</scope>
    <source>
        <strain evidence="10">RCC1693</strain>
    </source>
</reference>
<dbReference type="InterPro" id="IPR008271">
    <property type="entry name" value="Ser/Thr_kinase_AS"/>
</dbReference>
<dbReference type="PROSITE" id="PS51285">
    <property type="entry name" value="AGC_KINASE_CTER"/>
    <property type="match status" value="1"/>
</dbReference>
<dbReference type="PROSITE" id="PS50011">
    <property type="entry name" value="PROTEIN_KINASE_DOM"/>
    <property type="match status" value="1"/>
</dbReference>
<dbReference type="Gene3D" id="3.30.200.20">
    <property type="entry name" value="Phosphorylase Kinase, domain 1"/>
    <property type="match status" value="1"/>
</dbReference>
<dbReference type="Gene3D" id="1.10.510.10">
    <property type="entry name" value="Transferase(Phosphotransferase) domain 1"/>
    <property type="match status" value="1"/>
</dbReference>
<evidence type="ECO:0000259" key="8">
    <source>
        <dbReference type="PROSITE" id="PS50011"/>
    </source>
</evidence>
<proteinExistence type="inferred from homology"/>
<keyword evidence="2" id="KW-0808">Transferase</keyword>
<dbReference type="InterPro" id="IPR017441">
    <property type="entry name" value="Protein_kinase_ATP_BS"/>
</dbReference>
<accession>A0A7S2FJL0</accession>
<evidence type="ECO:0000256" key="6">
    <source>
        <dbReference type="PROSITE-ProRule" id="PRU10141"/>
    </source>
</evidence>
<dbReference type="PROSITE" id="PS00108">
    <property type="entry name" value="PROTEIN_KINASE_ST"/>
    <property type="match status" value="1"/>
</dbReference>
<evidence type="ECO:0000256" key="1">
    <source>
        <dbReference type="ARBA" id="ARBA00022527"/>
    </source>
</evidence>
<keyword evidence="3 6" id="KW-0547">Nucleotide-binding</keyword>
<dbReference type="GO" id="GO:0005524">
    <property type="term" value="F:ATP binding"/>
    <property type="evidence" value="ECO:0007669"/>
    <property type="project" value="UniProtKB-UniRule"/>
</dbReference>
<organism evidence="10">
    <name type="scientific">Florenciella parvula</name>
    <dbReference type="NCBI Taxonomy" id="236787"/>
    <lineage>
        <taxon>Eukaryota</taxon>
        <taxon>Sar</taxon>
        <taxon>Stramenopiles</taxon>
        <taxon>Ochrophyta</taxon>
        <taxon>Dictyochophyceae</taxon>
        <taxon>Florenciellales</taxon>
        <taxon>Florenciella</taxon>
    </lineage>
</organism>
<dbReference type="Pfam" id="PF00069">
    <property type="entry name" value="Pkinase"/>
    <property type="match status" value="1"/>
</dbReference>
<dbReference type="FunFam" id="1.10.510.10:FF:000005">
    <property type="entry name" value="cAMP-dependent protein kinase catalytic subunit alpha"/>
    <property type="match status" value="1"/>
</dbReference>
<keyword evidence="4" id="KW-0418">Kinase</keyword>
<comment type="similarity">
    <text evidence="7">Belongs to the protein kinase superfamily.</text>
</comment>
<keyword evidence="1 7" id="KW-0723">Serine/threonine-protein kinase</keyword>
<dbReference type="GO" id="GO:0009653">
    <property type="term" value="P:anatomical structure morphogenesis"/>
    <property type="evidence" value="ECO:0007669"/>
    <property type="project" value="UniProtKB-ARBA"/>
</dbReference>
<dbReference type="PANTHER" id="PTHR24353">
    <property type="entry name" value="CYCLIC NUCLEOTIDE-DEPENDENT PROTEIN KINASE"/>
    <property type="match status" value="1"/>
</dbReference>
<dbReference type="SMART" id="SM00133">
    <property type="entry name" value="S_TK_X"/>
    <property type="match status" value="1"/>
</dbReference>
<sequence length="328" mass="37005">MAEVASDALSEHFPLDLASFNVGVTLGTGSFGRVKFATHKIKGSHWAIKMLKKSEVIRLQQVEHMVSEKTILAALSHPFIVTLAGTFQDPRYLYMVLEYVVGGEFFTHLRNAQRLDNNNAKFYAAQVSLIFEYLHSQDFIYRDLKPENLLLDKMGYIKITDFGFAKRVAFKTYTLCGTPEYIAPEVLLNKGHGKGVDWWTLGILMYEMLVGQPPFVDDDPMGIYQQILAGKVNFPRFIDRNAKSLIKKLLVADLTKRFGCLKAGASDIKNHKWYAGLDWSGLLDKELVAPVIPNVQDETDTSNFDPYPDSLEEAPLPVITGKDPFIEF</sequence>
<dbReference type="CDD" id="cd05580">
    <property type="entry name" value="STKc_PKA_like"/>
    <property type="match status" value="1"/>
</dbReference>
<dbReference type="SUPFAM" id="SSF56112">
    <property type="entry name" value="Protein kinase-like (PK-like)"/>
    <property type="match status" value="1"/>
</dbReference>
<dbReference type="InterPro" id="IPR000719">
    <property type="entry name" value="Prot_kinase_dom"/>
</dbReference>
<dbReference type="GO" id="GO:0005952">
    <property type="term" value="C:cAMP-dependent protein kinase complex"/>
    <property type="evidence" value="ECO:0007669"/>
    <property type="project" value="TreeGrafter"/>
</dbReference>
<dbReference type="GO" id="GO:0004691">
    <property type="term" value="F:cAMP-dependent protein kinase activity"/>
    <property type="evidence" value="ECO:0007669"/>
    <property type="project" value="TreeGrafter"/>
</dbReference>
<dbReference type="InterPro" id="IPR011009">
    <property type="entry name" value="Kinase-like_dom_sf"/>
</dbReference>
<evidence type="ECO:0000256" key="3">
    <source>
        <dbReference type="ARBA" id="ARBA00022741"/>
    </source>
</evidence>
<dbReference type="EMBL" id="HBGT01008306">
    <property type="protein sequence ID" value="CAD9399066.1"/>
    <property type="molecule type" value="Transcribed_RNA"/>
</dbReference>
<keyword evidence="5 6" id="KW-0067">ATP-binding</keyword>
<name>A0A7S2FJL0_9STRA</name>
<feature type="binding site" evidence="6">
    <location>
        <position position="49"/>
    </location>
    <ligand>
        <name>ATP</name>
        <dbReference type="ChEBI" id="CHEBI:30616"/>
    </ligand>
</feature>
<feature type="domain" description="Protein kinase" evidence="8">
    <location>
        <begin position="20"/>
        <end position="274"/>
    </location>
</feature>
<dbReference type="FunFam" id="3.30.200.20:FF:000042">
    <property type="entry name" value="Aurora kinase A"/>
    <property type="match status" value="1"/>
</dbReference>
<dbReference type="PANTHER" id="PTHR24353:SF37">
    <property type="entry name" value="CAMP-DEPENDENT PROTEIN KINASE CATALYTIC SUBUNIT PRKX"/>
    <property type="match status" value="1"/>
</dbReference>
<evidence type="ECO:0000259" key="9">
    <source>
        <dbReference type="PROSITE" id="PS51285"/>
    </source>
</evidence>
<feature type="domain" description="AGC-kinase C-terminal" evidence="9">
    <location>
        <begin position="275"/>
        <end position="328"/>
    </location>
</feature>
<evidence type="ECO:0000256" key="5">
    <source>
        <dbReference type="ARBA" id="ARBA00022840"/>
    </source>
</evidence>
<evidence type="ECO:0008006" key="11">
    <source>
        <dbReference type="Google" id="ProtNLM"/>
    </source>
</evidence>
<protein>
    <recommendedName>
        <fullName evidence="11">cAMP-dependent protein kinase</fullName>
    </recommendedName>
</protein>
<dbReference type="AlphaFoldDB" id="A0A7S2FJL0"/>
<dbReference type="SMART" id="SM00220">
    <property type="entry name" value="S_TKc"/>
    <property type="match status" value="1"/>
</dbReference>